<feature type="domain" description="S1 motif" evidence="2">
    <location>
        <begin position="872"/>
        <end position="944"/>
    </location>
</feature>
<dbReference type="Gene3D" id="1.25.40.10">
    <property type="entry name" value="Tetratricopeptide repeat domain"/>
    <property type="match status" value="1"/>
</dbReference>
<feature type="region of interest" description="Disordered" evidence="1">
    <location>
        <begin position="1041"/>
        <end position="1201"/>
    </location>
</feature>
<feature type="domain" description="S1 motif" evidence="2">
    <location>
        <begin position="7"/>
        <end position="80"/>
    </location>
</feature>
<evidence type="ECO:0000256" key="1">
    <source>
        <dbReference type="SAM" id="MobiDB-lite"/>
    </source>
</evidence>
<gene>
    <name evidence="3" type="ORF">FOZ62_015312</name>
</gene>
<dbReference type="InterPro" id="IPR012340">
    <property type="entry name" value="NA-bd_OB-fold"/>
</dbReference>
<feature type="compositionally biased region" description="Basic and acidic residues" evidence="1">
    <location>
        <begin position="1175"/>
        <end position="1187"/>
    </location>
</feature>
<reference evidence="3 4" key="1">
    <citation type="submission" date="2020-04" db="EMBL/GenBank/DDBJ databases">
        <title>Perkinsus olseni comparative genomics.</title>
        <authorList>
            <person name="Bogema D.R."/>
        </authorList>
    </citation>
    <scope>NUCLEOTIDE SEQUENCE [LARGE SCALE GENOMIC DNA]</scope>
    <source>
        <strain evidence="3">ATCC PRA-205</strain>
    </source>
</reference>
<sequence length="1309" mass="141286">LQQVAVGMVFDKAVIEHFDNEKGLIVSLSDFVTGRVPKEQCTDQGNQRKLPKRYAEEKAEVRVRVLNVDPVRRQVTLTAKKSLVGRPDSDEEPPRALTRNADAAVVDILVGYVSKILNHGGCIVKFFGEAFGLLPIVSEGCAHEGALVRVRVVSKNDSPKGARLRLQQVSGMEDAVMGEITKVGDVLDVEAVEGPAKCSGGRQGVKIRCVGGVDVMVPVMQLADDPDMAVAVMERVEKKQDLQDFPLPRVLVTAVLNDGTTEGTCKPVLVEDEKYKELLGISKEEIPAKIKVGEGLVGFVSNVTTFGAFVRVGGVSGLVPKPKLAEGFVEEVSEAVEVGQTVTTAVVASVDAERNMFKMDMQPRAVAGVAELGAREELRAKSKLLLEAWPGGEKLPKRGEVIGAKVGKKKPYGWMLELAKFGDAAGLLLKMGADDVENGSSLKVKVVDVDVVRSVVYACKFDEDANTTRKRNRSEGGSEVEAKVMSTRAGYSTVLTGSGEVLLVASGTKSLGVEDTVKVRPSSEAGVGVLVHESPKAKKARRSAGEGGSFAADVSVVEDVEELVEGKELSMEVVGHTPTRVIVVAAPNIRATMHVAHCRPGVEGKLVKEYPVGSVVPVRVAGSSRVAAFSATGASQWNISVRDPKSDKEACKLYKWNASSLCAAPLVGCAVSAVNDDEMFITVDIPGVEMSSHTQLEAGKLGNMTKSQKAKFFRQHLGDHDTANSYCKVMVGKLRAVDLPKPVEEYKLGHVLSEEEVKAFEVVTKKKIELTAVEEVKEGSIVTTARVSSNKSAAIQRILELPGGHKGRIHATMACDDWRANPLAPLTPGMLAPAVRVISLGSGRTPTELCLKSISRAHVKALPKGAKDLKEGGKVSGYVASVSSSGLFVALSPWLTGRVLLGNVAEHPVTPEEAGKLYPVGTAVRDISITSVDVTKNQVGLAIVNKDKSQISEVEEGAVMYGQVSRKDKEGKGLFVRISGTGGRHGYCSAKDLFDGKGDAKALKAAVGSYKVGTKVRCRILSVKDDGKIDIGLAKKYLPEDDAVAEEVEEEEEDSDDEDVEMEEEIAETSDAPSPSVEESEEDEEEDDAVDDVSEEGEDEGEVGQFGFAEAEKFAEEEEDDEDDDAAEEEEEEAESGSPSAMPAHDAMEDSDVSEDEEEQKTGSGKKSARQKARERREREKETREVELANASGDWKRNPRGPDDFERLVLMSCSASSSTSDMPSASEVWIQYMGYWMQMAEVQRARECAERGIKQRLGFRDEQDRLNLWIAYLNLEAHICVEGGRKKEALKRVEDLFKRAASYNDAKKV</sequence>
<dbReference type="SMART" id="SM00316">
    <property type="entry name" value="S1"/>
    <property type="match status" value="8"/>
</dbReference>
<feature type="compositionally biased region" description="Acidic residues" evidence="1">
    <location>
        <begin position="1149"/>
        <end position="1159"/>
    </location>
</feature>
<feature type="domain" description="S1 motif" evidence="2">
    <location>
        <begin position="293"/>
        <end position="362"/>
    </location>
</feature>
<proteinExistence type="predicted"/>
<dbReference type="EMBL" id="JABANM010016215">
    <property type="protein sequence ID" value="KAF4729821.1"/>
    <property type="molecule type" value="Genomic_DNA"/>
</dbReference>
<dbReference type="Proteomes" id="UP000574390">
    <property type="component" value="Unassembled WGS sequence"/>
</dbReference>
<feature type="non-terminal residue" evidence="3">
    <location>
        <position position="1309"/>
    </location>
</feature>
<dbReference type="PROSITE" id="PS50126">
    <property type="entry name" value="S1"/>
    <property type="match status" value="4"/>
</dbReference>
<dbReference type="GO" id="GO:0032040">
    <property type="term" value="C:small-subunit processome"/>
    <property type="evidence" value="ECO:0007669"/>
    <property type="project" value="TreeGrafter"/>
</dbReference>
<evidence type="ECO:0000313" key="3">
    <source>
        <dbReference type="EMBL" id="KAF4729821.1"/>
    </source>
</evidence>
<feature type="compositionally biased region" description="Acidic residues" evidence="1">
    <location>
        <begin position="1041"/>
        <end position="1068"/>
    </location>
</feature>
<accession>A0A7J6SAP8</accession>
<dbReference type="GO" id="GO:0003723">
    <property type="term" value="F:RNA binding"/>
    <property type="evidence" value="ECO:0007669"/>
    <property type="project" value="TreeGrafter"/>
</dbReference>
<dbReference type="PANTHER" id="PTHR23270:SF10">
    <property type="entry name" value="PROTEIN RRP5 HOMOLOG"/>
    <property type="match status" value="1"/>
</dbReference>
<dbReference type="PANTHER" id="PTHR23270">
    <property type="entry name" value="PROGRAMMED CELL DEATH PROTEIN 11 PRE-RRNA PROCESSING PROTEIN RRP5"/>
    <property type="match status" value="1"/>
</dbReference>
<feature type="non-terminal residue" evidence="3">
    <location>
        <position position="1"/>
    </location>
</feature>
<dbReference type="Pfam" id="PF00575">
    <property type="entry name" value="S1"/>
    <property type="match status" value="1"/>
</dbReference>
<protein>
    <recommendedName>
        <fullName evidence="2">S1 motif domain-containing protein</fullName>
    </recommendedName>
</protein>
<evidence type="ECO:0000259" key="2">
    <source>
        <dbReference type="PROSITE" id="PS50126"/>
    </source>
</evidence>
<dbReference type="GO" id="GO:0006364">
    <property type="term" value="P:rRNA processing"/>
    <property type="evidence" value="ECO:0007669"/>
    <property type="project" value="InterPro"/>
</dbReference>
<dbReference type="InterPro" id="IPR045209">
    <property type="entry name" value="Rrp5"/>
</dbReference>
<dbReference type="Gene3D" id="2.40.50.140">
    <property type="entry name" value="Nucleic acid-binding proteins"/>
    <property type="match status" value="4"/>
</dbReference>
<dbReference type="SUPFAM" id="SSF50249">
    <property type="entry name" value="Nucleic acid-binding proteins"/>
    <property type="match status" value="4"/>
</dbReference>
<organism evidence="3 4">
    <name type="scientific">Perkinsus olseni</name>
    <name type="common">Perkinsus atlanticus</name>
    <dbReference type="NCBI Taxonomy" id="32597"/>
    <lineage>
        <taxon>Eukaryota</taxon>
        <taxon>Sar</taxon>
        <taxon>Alveolata</taxon>
        <taxon>Perkinsozoa</taxon>
        <taxon>Perkinsea</taxon>
        <taxon>Perkinsida</taxon>
        <taxon>Perkinsidae</taxon>
        <taxon>Perkinsus</taxon>
    </lineage>
</organism>
<dbReference type="InterPro" id="IPR011990">
    <property type="entry name" value="TPR-like_helical_dom_sf"/>
</dbReference>
<feature type="domain" description="S1 motif" evidence="2">
    <location>
        <begin position="957"/>
        <end position="1036"/>
    </location>
</feature>
<feature type="compositionally biased region" description="Acidic residues" evidence="1">
    <location>
        <begin position="1078"/>
        <end position="1102"/>
    </location>
</feature>
<feature type="compositionally biased region" description="Acidic residues" evidence="1">
    <location>
        <begin position="1115"/>
        <end position="1135"/>
    </location>
</feature>
<dbReference type="InterPro" id="IPR003029">
    <property type="entry name" value="S1_domain"/>
</dbReference>
<name>A0A7J6SAP8_PEROL</name>
<evidence type="ECO:0000313" key="4">
    <source>
        <dbReference type="Proteomes" id="UP000574390"/>
    </source>
</evidence>
<comment type="caution">
    <text evidence="3">The sequence shown here is derived from an EMBL/GenBank/DDBJ whole genome shotgun (WGS) entry which is preliminary data.</text>
</comment>